<gene>
    <name evidence="2" type="ORF">LITE_LOCUS12297</name>
</gene>
<evidence type="ECO:0000313" key="2">
    <source>
        <dbReference type="EMBL" id="CAI0404034.1"/>
    </source>
</evidence>
<name>A0AAV0J2I2_9ROSI</name>
<dbReference type="EMBL" id="CAMGYJ010000004">
    <property type="protein sequence ID" value="CAI0404034.1"/>
    <property type="molecule type" value="Genomic_DNA"/>
</dbReference>
<reference evidence="2" key="1">
    <citation type="submission" date="2022-08" db="EMBL/GenBank/DDBJ databases">
        <authorList>
            <person name="Gutierrez-Valencia J."/>
        </authorList>
    </citation>
    <scope>NUCLEOTIDE SEQUENCE</scope>
</reference>
<feature type="compositionally biased region" description="Polar residues" evidence="1">
    <location>
        <begin position="107"/>
        <end position="116"/>
    </location>
</feature>
<comment type="caution">
    <text evidence="2">The sequence shown here is derived from an EMBL/GenBank/DDBJ whole genome shotgun (WGS) entry which is preliminary data.</text>
</comment>
<dbReference type="AlphaFoldDB" id="A0AAV0J2I2"/>
<organism evidence="2 3">
    <name type="scientific">Linum tenue</name>
    <dbReference type="NCBI Taxonomy" id="586396"/>
    <lineage>
        <taxon>Eukaryota</taxon>
        <taxon>Viridiplantae</taxon>
        <taxon>Streptophyta</taxon>
        <taxon>Embryophyta</taxon>
        <taxon>Tracheophyta</taxon>
        <taxon>Spermatophyta</taxon>
        <taxon>Magnoliopsida</taxon>
        <taxon>eudicotyledons</taxon>
        <taxon>Gunneridae</taxon>
        <taxon>Pentapetalae</taxon>
        <taxon>rosids</taxon>
        <taxon>fabids</taxon>
        <taxon>Malpighiales</taxon>
        <taxon>Linaceae</taxon>
        <taxon>Linum</taxon>
    </lineage>
</organism>
<evidence type="ECO:0000256" key="1">
    <source>
        <dbReference type="SAM" id="MobiDB-lite"/>
    </source>
</evidence>
<dbReference type="InterPro" id="IPR012677">
    <property type="entry name" value="Nucleotide-bd_a/b_plait_sf"/>
</dbReference>
<dbReference type="Gene3D" id="3.30.70.330">
    <property type="match status" value="1"/>
</dbReference>
<feature type="region of interest" description="Disordered" evidence="1">
    <location>
        <begin position="102"/>
        <end position="123"/>
    </location>
</feature>
<keyword evidence="3" id="KW-1185">Reference proteome</keyword>
<accession>A0AAV0J2I2</accession>
<evidence type="ECO:0000313" key="3">
    <source>
        <dbReference type="Proteomes" id="UP001154282"/>
    </source>
</evidence>
<sequence length="151" mass="17442">MDYTKILKMRGIAFTAKKPEIVEFLRYYQLVEERVQIAYCPDGKATGKEFWSLYGQMRHKEFVHRLSQEQKDPSFASELIHPSAVNLLCGFGAIWKREGGFEEHPEPQQSLEQSTGKFERVGEELEDTQIPRIGWSKKGVRSCKRSLQSAT</sequence>
<protein>
    <submittedName>
        <fullName evidence="2">Uncharacterized protein</fullName>
    </submittedName>
</protein>
<proteinExistence type="predicted"/>
<dbReference type="Proteomes" id="UP001154282">
    <property type="component" value="Unassembled WGS sequence"/>
</dbReference>